<dbReference type="OrthoDB" id="10571347at2759"/>
<name>A0A3P7MU58_9BILA</name>
<organism evidence="2 3">
    <name type="scientific">Gongylonema pulchrum</name>
    <dbReference type="NCBI Taxonomy" id="637853"/>
    <lineage>
        <taxon>Eukaryota</taxon>
        <taxon>Metazoa</taxon>
        <taxon>Ecdysozoa</taxon>
        <taxon>Nematoda</taxon>
        <taxon>Chromadorea</taxon>
        <taxon>Rhabditida</taxon>
        <taxon>Spirurina</taxon>
        <taxon>Spiruromorpha</taxon>
        <taxon>Spiruroidea</taxon>
        <taxon>Gongylonematidae</taxon>
        <taxon>Gongylonema</taxon>
    </lineage>
</organism>
<sequence>MPPVELIRLLPPLSPMYPLVTSGMQRPARPGAPAHGFFPNSFGNQRQVHDSATV</sequence>
<reference evidence="2 3" key="1">
    <citation type="submission" date="2018-11" db="EMBL/GenBank/DDBJ databases">
        <authorList>
            <consortium name="Pathogen Informatics"/>
        </authorList>
    </citation>
    <scope>NUCLEOTIDE SEQUENCE [LARGE SCALE GENOMIC DNA]</scope>
</reference>
<proteinExistence type="predicted"/>
<dbReference type="EMBL" id="UYRT01079971">
    <property type="protein sequence ID" value="VDN21761.1"/>
    <property type="molecule type" value="Genomic_DNA"/>
</dbReference>
<evidence type="ECO:0000313" key="2">
    <source>
        <dbReference type="EMBL" id="VDN21761.1"/>
    </source>
</evidence>
<feature type="region of interest" description="Disordered" evidence="1">
    <location>
        <begin position="24"/>
        <end position="54"/>
    </location>
</feature>
<accession>A0A3P7MU58</accession>
<dbReference type="AlphaFoldDB" id="A0A3P7MU58"/>
<evidence type="ECO:0000256" key="1">
    <source>
        <dbReference type="SAM" id="MobiDB-lite"/>
    </source>
</evidence>
<evidence type="ECO:0000313" key="3">
    <source>
        <dbReference type="Proteomes" id="UP000271098"/>
    </source>
</evidence>
<feature type="compositionally biased region" description="Polar residues" evidence="1">
    <location>
        <begin position="41"/>
        <end position="54"/>
    </location>
</feature>
<gene>
    <name evidence="2" type="ORF">GPUH_LOCUS13155</name>
</gene>
<keyword evidence="3" id="KW-1185">Reference proteome</keyword>
<dbReference type="Proteomes" id="UP000271098">
    <property type="component" value="Unassembled WGS sequence"/>
</dbReference>
<protein>
    <submittedName>
        <fullName evidence="2">Uncharacterized protein</fullName>
    </submittedName>
</protein>